<name>A0ABS4TVU5_9PSEU</name>
<dbReference type="Proteomes" id="UP001519332">
    <property type="component" value="Unassembled WGS sequence"/>
</dbReference>
<dbReference type="EMBL" id="JAGINW010000001">
    <property type="protein sequence ID" value="MBP2328088.1"/>
    <property type="molecule type" value="Genomic_DNA"/>
</dbReference>
<organism evidence="2 3">
    <name type="scientific">Kibdelosporangium banguiense</name>
    <dbReference type="NCBI Taxonomy" id="1365924"/>
    <lineage>
        <taxon>Bacteria</taxon>
        <taxon>Bacillati</taxon>
        <taxon>Actinomycetota</taxon>
        <taxon>Actinomycetes</taxon>
        <taxon>Pseudonocardiales</taxon>
        <taxon>Pseudonocardiaceae</taxon>
        <taxon>Kibdelosporangium</taxon>
    </lineage>
</organism>
<evidence type="ECO:0000313" key="3">
    <source>
        <dbReference type="Proteomes" id="UP001519332"/>
    </source>
</evidence>
<dbReference type="PRINTS" id="PR00598">
    <property type="entry name" value="HTHMARR"/>
</dbReference>
<proteinExistence type="predicted"/>
<protein>
    <submittedName>
        <fullName evidence="2">DNA-binding MarR family transcriptional regulator</fullName>
    </submittedName>
</protein>
<sequence length="142" mass="16073">MTMSDSQVAADWELAKLVHELDTQNSALQRERVGKLGLTIGQASALRELTEPMTLKNLAVRMGCEPSNALVVIDQLESQQLLERRPHPTDRRAKQLMLTPDGVERREQLLKSLRGEEPLLSVLTRQEQDALQDLLQRALARR</sequence>
<keyword evidence="2" id="KW-0238">DNA-binding</keyword>
<keyword evidence="3" id="KW-1185">Reference proteome</keyword>
<dbReference type="InterPro" id="IPR036388">
    <property type="entry name" value="WH-like_DNA-bd_sf"/>
</dbReference>
<dbReference type="InterPro" id="IPR039422">
    <property type="entry name" value="MarR/SlyA-like"/>
</dbReference>
<dbReference type="RefSeq" id="WP_245378600.1">
    <property type="nucleotide sequence ID" value="NZ_JAGINW010000001.1"/>
</dbReference>
<reference evidence="2 3" key="1">
    <citation type="submission" date="2021-03" db="EMBL/GenBank/DDBJ databases">
        <title>Sequencing the genomes of 1000 actinobacteria strains.</title>
        <authorList>
            <person name="Klenk H.-P."/>
        </authorList>
    </citation>
    <scope>NUCLEOTIDE SEQUENCE [LARGE SCALE GENOMIC DNA]</scope>
    <source>
        <strain evidence="2 3">DSM 46670</strain>
    </source>
</reference>
<dbReference type="InterPro" id="IPR000835">
    <property type="entry name" value="HTH_MarR-typ"/>
</dbReference>
<dbReference type="Pfam" id="PF01047">
    <property type="entry name" value="MarR"/>
    <property type="match status" value="1"/>
</dbReference>
<dbReference type="InterPro" id="IPR036390">
    <property type="entry name" value="WH_DNA-bd_sf"/>
</dbReference>
<dbReference type="SUPFAM" id="SSF46785">
    <property type="entry name" value="Winged helix' DNA-binding domain"/>
    <property type="match status" value="1"/>
</dbReference>
<dbReference type="GO" id="GO:0003677">
    <property type="term" value="F:DNA binding"/>
    <property type="evidence" value="ECO:0007669"/>
    <property type="project" value="UniProtKB-KW"/>
</dbReference>
<dbReference type="PANTHER" id="PTHR33164:SF43">
    <property type="entry name" value="HTH-TYPE TRANSCRIPTIONAL REPRESSOR YETL"/>
    <property type="match status" value="1"/>
</dbReference>
<feature type="domain" description="HTH marR-type" evidence="1">
    <location>
        <begin position="7"/>
        <end position="140"/>
    </location>
</feature>
<dbReference type="Gene3D" id="1.10.10.10">
    <property type="entry name" value="Winged helix-like DNA-binding domain superfamily/Winged helix DNA-binding domain"/>
    <property type="match status" value="1"/>
</dbReference>
<accession>A0ABS4TVU5</accession>
<dbReference type="SMART" id="SM00347">
    <property type="entry name" value="HTH_MARR"/>
    <property type="match status" value="1"/>
</dbReference>
<comment type="caution">
    <text evidence="2">The sequence shown here is derived from an EMBL/GenBank/DDBJ whole genome shotgun (WGS) entry which is preliminary data.</text>
</comment>
<evidence type="ECO:0000313" key="2">
    <source>
        <dbReference type="EMBL" id="MBP2328088.1"/>
    </source>
</evidence>
<gene>
    <name evidence="2" type="ORF">JOF56_008473</name>
</gene>
<evidence type="ECO:0000259" key="1">
    <source>
        <dbReference type="PROSITE" id="PS50995"/>
    </source>
</evidence>
<dbReference type="PROSITE" id="PS50995">
    <property type="entry name" value="HTH_MARR_2"/>
    <property type="match status" value="1"/>
</dbReference>
<dbReference type="PANTHER" id="PTHR33164">
    <property type="entry name" value="TRANSCRIPTIONAL REGULATOR, MARR FAMILY"/>
    <property type="match status" value="1"/>
</dbReference>